<dbReference type="CDD" id="cd00082">
    <property type="entry name" value="HisKA"/>
    <property type="match status" value="1"/>
</dbReference>
<evidence type="ECO:0000256" key="1">
    <source>
        <dbReference type="ARBA" id="ARBA00000085"/>
    </source>
</evidence>
<accession>A0A9X3F100</accession>
<dbReference type="EC" id="2.7.13.3" evidence="2"/>
<dbReference type="InterPro" id="IPR036097">
    <property type="entry name" value="HisK_dim/P_sf"/>
</dbReference>
<evidence type="ECO:0000256" key="4">
    <source>
        <dbReference type="ARBA" id="ARBA00022679"/>
    </source>
</evidence>
<dbReference type="PANTHER" id="PTHR43711">
    <property type="entry name" value="TWO-COMPONENT HISTIDINE KINASE"/>
    <property type="match status" value="1"/>
</dbReference>
<evidence type="ECO:0000259" key="7">
    <source>
        <dbReference type="PROSITE" id="PS50109"/>
    </source>
</evidence>
<comment type="catalytic activity">
    <reaction evidence="1">
        <text>ATP + protein L-histidine = ADP + protein N-phospho-L-histidine.</text>
        <dbReference type="EC" id="2.7.13.3"/>
    </reaction>
</comment>
<dbReference type="RefSeq" id="WP_267772118.1">
    <property type="nucleotide sequence ID" value="NZ_JAPNKE010000002.1"/>
</dbReference>
<dbReference type="SUPFAM" id="SSF55874">
    <property type="entry name" value="ATPase domain of HSP90 chaperone/DNA topoisomerase II/histidine kinase"/>
    <property type="match status" value="1"/>
</dbReference>
<dbReference type="SMART" id="SM00388">
    <property type="entry name" value="HisKA"/>
    <property type="match status" value="1"/>
</dbReference>
<dbReference type="Gene3D" id="1.10.287.130">
    <property type="match status" value="1"/>
</dbReference>
<dbReference type="GO" id="GO:0000155">
    <property type="term" value="F:phosphorelay sensor kinase activity"/>
    <property type="evidence" value="ECO:0007669"/>
    <property type="project" value="InterPro"/>
</dbReference>
<proteinExistence type="predicted"/>
<keyword evidence="6" id="KW-0902">Two-component regulatory system</keyword>
<gene>
    <name evidence="8" type="ORF">OV079_28595</name>
</gene>
<dbReference type="InterPro" id="IPR050736">
    <property type="entry name" value="Sensor_HK_Regulatory"/>
</dbReference>
<dbReference type="InterPro" id="IPR004358">
    <property type="entry name" value="Sig_transdc_His_kin-like_C"/>
</dbReference>
<feature type="domain" description="Histidine kinase" evidence="7">
    <location>
        <begin position="74"/>
        <end position="289"/>
    </location>
</feature>
<evidence type="ECO:0000313" key="8">
    <source>
        <dbReference type="EMBL" id="MCY1009453.1"/>
    </source>
</evidence>
<protein>
    <recommendedName>
        <fullName evidence="2">histidine kinase</fullName>
        <ecNumber evidence="2">2.7.13.3</ecNumber>
    </recommendedName>
</protein>
<keyword evidence="3" id="KW-0597">Phosphoprotein</keyword>
<keyword evidence="4" id="KW-0808">Transferase</keyword>
<comment type="caution">
    <text evidence="8">The sequence shown here is derived from an EMBL/GenBank/DDBJ whole genome shotgun (WGS) entry which is preliminary data.</text>
</comment>
<dbReference type="SMART" id="SM00387">
    <property type="entry name" value="HATPase_c"/>
    <property type="match status" value="1"/>
</dbReference>
<name>A0A9X3F100_9BACT</name>
<evidence type="ECO:0000256" key="5">
    <source>
        <dbReference type="ARBA" id="ARBA00022777"/>
    </source>
</evidence>
<dbReference type="InterPro" id="IPR003594">
    <property type="entry name" value="HATPase_dom"/>
</dbReference>
<evidence type="ECO:0000313" key="9">
    <source>
        <dbReference type="Proteomes" id="UP001150924"/>
    </source>
</evidence>
<dbReference type="Pfam" id="PF00512">
    <property type="entry name" value="HisKA"/>
    <property type="match status" value="1"/>
</dbReference>
<evidence type="ECO:0000256" key="2">
    <source>
        <dbReference type="ARBA" id="ARBA00012438"/>
    </source>
</evidence>
<dbReference type="SUPFAM" id="SSF47384">
    <property type="entry name" value="Homodimeric domain of signal transducing histidine kinase"/>
    <property type="match status" value="1"/>
</dbReference>
<dbReference type="AlphaFoldDB" id="A0A9X3F100"/>
<sequence length="295" mass="32496">MVDEYTLLLDVLFDLFAETEGRLDVEVLRVLIHVASMGVAAAVEQFSTEREADVKSAQEALLKAHEYEAQLIGVVSHDLRNPLTIIVHCAELMLRTEHLPAPACRQLQRLRGATDRAMRLIGDLLDFTQARNQGRIPVKPVAVDMRLLLRQVIEEAMLTHPGRTIERAGPDVRMVGRWDPDRIAQVLTNLLDNALKFSPADSLVRVESDLAADRVIVAVHNRGEPIPPERLASVFEPFQRADPDANPRASLGLGLYISRQLAQAHGGDLTVESSAEAGTRFTLTLPRGCTRDGAG</sequence>
<dbReference type="PANTHER" id="PTHR43711:SF1">
    <property type="entry name" value="HISTIDINE KINASE 1"/>
    <property type="match status" value="1"/>
</dbReference>
<dbReference type="Proteomes" id="UP001150924">
    <property type="component" value="Unassembled WGS sequence"/>
</dbReference>
<reference evidence="8" key="1">
    <citation type="submission" date="2022-11" db="EMBL/GenBank/DDBJ databases">
        <title>Minimal conservation of predation-associated metabolite biosynthetic gene clusters underscores biosynthetic potential of Myxococcota including descriptions for ten novel species: Archangium lansinium sp. nov., Myxococcus landrumus sp. nov., Nannocystis bai.</title>
        <authorList>
            <person name="Ahearne A."/>
            <person name="Stevens C."/>
            <person name="Phillips K."/>
        </authorList>
    </citation>
    <scope>NUCLEOTIDE SEQUENCE</scope>
    <source>
        <strain evidence="8">Na p29</strain>
    </source>
</reference>
<keyword evidence="9" id="KW-1185">Reference proteome</keyword>
<dbReference type="EMBL" id="JAPNKE010000002">
    <property type="protein sequence ID" value="MCY1009453.1"/>
    <property type="molecule type" value="Genomic_DNA"/>
</dbReference>
<dbReference type="Pfam" id="PF02518">
    <property type="entry name" value="HATPase_c"/>
    <property type="match status" value="1"/>
</dbReference>
<dbReference type="InterPro" id="IPR005467">
    <property type="entry name" value="His_kinase_dom"/>
</dbReference>
<dbReference type="PROSITE" id="PS50109">
    <property type="entry name" value="HIS_KIN"/>
    <property type="match status" value="1"/>
</dbReference>
<organism evidence="8 9">
    <name type="scientific">Nannocystis pusilla</name>
    <dbReference type="NCBI Taxonomy" id="889268"/>
    <lineage>
        <taxon>Bacteria</taxon>
        <taxon>Pseudomonadati</taxon>
        <taxon>Myxococcota</taxon>
        <taxon>Polyangia</taxon>
        <taxon>Nannocystales</taxon>
        <taxon>Nannocystaceae</taxon>
        <taxon>Nannocystis</taxon>
    </lineage>
</organism>
<dbReference type="PRINTS" id="PR00344">
    <property type="entry name" value="BCTRLSENSOR"/>
</dbReference>
<dbReference type="CDD" id="cd00075">
    <property type="entry name" value="HATPase"/>
    <property type="match status" value="1"/>
</dbReference>
<evidence type="ECO:0000256" key="3">
    <source>
        <dbReference type="ARBA" id="ARBA00022553"/>
    </source>
</evidence>
<dbReference type="Gene3D" id="3.30.565.10">
    <property type="entry name" value="Histidine kinase-like ATPase, C-terminal domain"/>
    <property type="match status" value="1"/>
</dbReference>
<dbReference type="InterPro" id="IPR036890">
    <property type="entry name" value="HATPase_C_sf"/>
</dbReference>
<keyword evidence="5 8" id="KW-0418">Kinase</keyword>
<dbReference type="InterPro" id="IPR003661">
    <property type="entry name" value="HisK_dim/P_dom"/>
</dbReference>
<evidence type="ECO:0000256" key="6">
    <source>
        <dbReference type="ARBA" id="ARBA00023012"/>
    </source>
</evidence>